<keyword evidence="6" id="KW-0597">Phosphoprotein</keyword>
<dbReference type="GO" id="GO:0005524">
    <property type="term" value="F:ATP binding"/>
    <property type="evidence" value="ECO:0007669"/>
    <property type="project" value="UniProtKB-KW"/>
</dbReference>
<keyword evidence="2 6" id="KW-0067">ATP-binding</keyword>
<dbReference type="CDD" id="cd01171">
    <property type="entry name" value="YXKO-related"/>
    <property type="match status" value="1"/>
</dbReference>
<evidence type="ECO:0000256" key="5">
    <source>
        <dbReference type="ARBA" id="ARBA00023239"/>
    </source>
</evidence>
<evidence type="ECO:0000256" key="3">
    <source>
        <dbReference type="ARBA" id="ARBA00022857"/>
    </source>
</evidence>
<dbReference type="InterPro" id="IPR029056">
    <property type="entry name" value="Ribokinase-like"/>
</dbReference>
<evidence type="ECO:0000313" key="9">
    <source>
        <dbReference type="Proteomes" id="UP001162131"/>
    </source>
</evidence>
<keyword evidence="5 6" id="KW-0456">Lyase</keyword>
<feature type="binding site" evidence="6">
    <location>
        <begin position="167"/>
        <end position="173"/>
    </location>
    <ligand>
        <name>(6S)-NADPHX</name>
        <dbReference type="ChEBI" id="CHEBI:64076"/>
    </ligand>
</feature>
<dbReference type="EC" id="4.2.1.93" evidence="6"/>
<evidence type="ECO:0000256" key="2">
    <source>
        <dbReference type="ARBA" id="ARBA00022840"/>
    </source>
</evidence>
<evidence type="ECO:0000256" key="6">
    <source>
        <dbReference type="HAMAP-Rule" id="MF_03157"/>
    </source>
</evidence>
<feature type="binding site" evidence="6">
    <location>
        <begin position="241"/>
        <end position="250"/>
    </location>
    <ligand>
        <name>ATP</name>
        <dbReference type="ChEBI" id="CHEBI:30616"/>
    </ligand>
</feature>
<comment type="caution">
    <text evidence="8">The sequence shown here is derived from an EMBL/GenBank/DDBJ whole genome shotgun (WGS) entry which is preliminary data.</text>
</comment>
<keyword evidence="1 6" id="KW-0547">Nucleotide-binding</keyword>
<dbReference type="InterPro" id="IPR000631">
    <property type="entry name" value="CARKD"/>
</dbReference>
<name>A0AAU9KE19_9CILI</name>
<dbReference type="PROSITE" id="PS51383">
    <property type="entry name" value="YJEF_C_3"/>
    <property type="match status" value="1"/>
</dbReference>
<dbReference type="Pfam" id="PF01256">
    <property type="entry name" value="Carb_kinase"/>
    <property type="match status" value="1"/>
</dbReference>
<keyword evidence="9" id="KW-1185">Reference proteome</keyword>
<reference evidence="8" key="1">
    <citation type="submission" date="2021-09" db="EMBL/GenBank/DDBJ databases">
        <authorList>
            <consortium name="AG Swart"/>
            <person name="Singh M."/>
            <person name="Singh A."/>
            <person name="Seah K."/>
            <person name="Emmerich C."/>
        </authorList>
    </citation>
    <scope>NUCLEOTIDE SEQUENCE</scope>
    <source>
        <strain evidence="8">ATCC30299</strain>
    </source>
</reference>
<comment type="catalytic activity">
    <reaction evidence="6">
        <text>(6S)-NADPHX + ATP = ADP + phosphate + NADPH + H(+)</text>
        <dbReference type="Rhea" id="RHEA:32231"/>
        <dbReference type="ChEBI" id="CHEBI:15378"/>
        <dbReference type="ChEBI" id="CHEBI:30616"/>
        <dbReference type="ChEBI" id="CHEBI:43474"/>
        <dbReference type="ChEBI" id="CHEBI:57783"/>
        <dbReference type="ChEBI" id="CHEBI:64076"/>
        <dbReference type="ChEBI" id="CHEBI:456216"/>
        <dbReference type="EC" id="4.2.1.93"/>
    </reaction>
</comment>
<dbReference type="EMBL" id="CAJZBQ010000062">
    <property type="protein sequence ID" value="CAG9335535.1"/>
    <property type="molecule type" value="Genomic_DNA"/>
</dbReference>
<comment type="catalytic activity">
    <reaction evidence="6">
        <text>(6S)-NADHX + ATP = ADP + phosphate + NADH + H(+)</text>
        <dbReference type="Rhea" id="RHEA:19017"/>
        <dbReference type="ChEBI" id="CHEBI:15378"/>
        <dbReference type="ChEBI" id="CHEBI:30616"/>
        <dbReference type="ChEBI" id="CHEBI:43474"/>
        <dbReference type="ChEBI" id="CHEBI:57945"/>
        <dbReference type="ChEBI" id="CHEBI:64074"/>
        <dbReference type="ChEBI" id="CHEBI:456216"/>
        <dbReference type="EC" id="4.2.1.93"/>
    </reaction>
</comment>
<dbReference type="HAMAP" id="MF_01965">
    <property type="entry name" value="NADHX_dehydratase"/>
    <property type="match status" value="1"/>
</dbReference>
<proteinExistence type="inferred from homology"/>
<dbReference type="NCBIfam" id="TIGR00196">
    <property type="entry name" value="yjeF_cterm"/>
    <property type="match status" value="1"/>
</dbReference>
<evidence type="ECO:0000259" key="7">
    <source>
        <dbReference type="PROSITE" id="PS51383"/>
    </source>
</evidence>
<keyword evidence="3" id="KW-0521">NADP</keyword>
<evidence type="ECO:0000256" key="4">
    <source>
        <dbReference type="ARBA" id="ARBA00023027"/>
    </source>
</evidence>
<dbReference type="AlphaFoldDB" id="A0AAU9KE19"/>
<evidence type="ECO:0000256" key="1">
    <source>
        <dbReference type="ARBA" id="ARBA00022741"/>
    </source>
</evidence>
<organism evidence="8 9">
    <name type="scientific">Blepharisma stoltei</name>
    <dbReference type="NCBI Taxonomy" id="1481888"/>
    <lineage>
        <taxon>Eukaryota</taxon>
        <taxon>Sar</taxon>
        <taxon>Alveolata</taxon>
        <taxon>Ciliophora</taxon>
        <taxon>Postciliodesmatophora</taxon>
        <taxon>Heterotrichea</taxon>
        <taxon>Heterotrichida</taxon>
        <taxon>Blepharismidae</taxon>
        <taxon>Blepharisma</taxon>
    </lineage>
</organism>
<feature type="binding site" evidence="6">
    <location>
        <position position="251"/>
    </location>
    <ligand>
        <name>(6S)-NADPHX</name>
        <dbReference type="ChEBI" id="CHEBI:64076"/>
    </ligand>
</feature>
<comment type="similarity">
    <text evidence="6">Belongs to the NnrD/CARKD family.</text>
</comment>
<feature type="binding site" evidence="6">
    <location>
        <position position="113"/>
    </location>
    <ligand>
        <name>(6S)-NADPHX</name>
        <dbReference type="ChEBI" id="CHEBI:64076"/>
    </ligand>
</feature>
<dbReference type="PANTHER" id="PTHR12592">
    <property type="entry name" value="ATP-DEPENDENT (S)-NAD(P)H-HYDRATE DEHYDRATASE FAMILY MEMBER"/>
    <property type="match status" value="1"/>
</dbReference>
<dbReference type="GO" id="GO:0046496">
    <property type="term" value="P:nicotinamide nucleotide metabolic process"/>
    <property type="evidence" value="ECO:0007669"/>
    <property type="project" value="UniProtKB-UniRule"/>
</dbReference>
<evidence type="ECO:0000313" key="8">
    <source>
        <dbReference type="EMBL" id="CAG9335535.1"/>
    </source>
</evidence>
<dbReference type="GO" id="GO:0047453">
    <property type="term" value="F:ATP-dependent NAD(P)H-hydrate dehydratase activity"/>
    <property type="evidence" value="ECO:0007669"/>
    <property type="project" value="UniProtKB-UniRule"/>
</dbReference>
<dbReference type="SUPFAM" id="SSF53613">
    <property type="entry name" value="Ribokinase-like"/>
    <property type="match status" value="1"/>
</dbReference>
<protein>
    <recommendedName>
        <fullName evidence="6">ATP-dependent (S)-NAD(P)H-hydrate dehydratase</fullName>
        <ecNumber evidence="6">4.2.1.93</ecNumber>
    </recommendedName>
    <alternativeName>
        <fullName evidence="6">ATP-dependent NAD(P)HX dehydratase</fullName>
    </alternativeName>
</protein>
<dbReference type="Proteomes" id="UP001162131">
    <property type="component" value="Unassembled WGS sequence"/>
</dbReference>
<sequence length="320" mass="34693">MIRAIYGELGQQKGANGKISIIGGCLEYTGAPYYAGASCLRAGADLAHVFCTYNAGIPIKCYSPELIVHPVLKAANENPELSDKSVWPKALEEIYGEVSRWYPSMHAFIVGCGLGKDEFLADHLAPRLLTLAKEQGKIIVADADAITILCKNIDILAGYQSAVITPNPNEFKRLWDAYINEPLPNQEYRCLEREITELPASDPMVSSSVRLARRLGNIIFQKGQIDIITNGEKVVCVSTPGSRKRCGGQGDILAGIIATLSHNATRNSLEMIDGVVAASMLMKRCAYVAFCKRGRSLTAPDIIKVLPEVVAEALSLDPSL</sequence>
<comment type="cofactor">
    <cofactor evidence="6">
        <name>Mg(2+)</name>
        <dbReference type="ChEBI" id="CHEBI:18420"/>
    </cofactor>
</comment>
<comment type="function">
    <text evidence="6">Catalyzes the dehydration of the S-form of NAD(P)HX at the expense of ATP, which is converted to ADP. Together with NAD(P)HX epimerase, which catalyzes the epimerization of the S- and R-forms, the enzyme allows the repair of both epimers of NAD(P)HX, a damaged form of NAD(P)H that is a result of enzymatic or heat-dependent hydration.</text>
</comment>
<feature type="binding site" evidence="6">
    <location>
        <begin position="222"/>
        <end position="226"/>
    </location>
    <ligand>
        <name>ATP</name>
        <dbReference type="ChEBI" id="CHEBI:30616"/>
    </ligand>
</feature>
<feature type="domain" description="YjeF C-terminal" evidence="7">
    <location>
        <begin position="1"/>
        <end position="313"/>
    </location>
</feature>
<accession>A0AAU9KE19</accession>
<dbReference type="GO" id="GO:0110051">
    <property type="term" value="P:metabolite repair"/>
    <property type="evidence" value="ECO:0007669"/>
    <property type="project" value="TreeGrafter"/>
</dbReference>
<gene>
    <name evidence="8" type="ORF">BSTOLATCC_MIC64002</name>
</gene>
<dbReference type="Gene3D" id="3.40.1190.20">
    <property type="match status" value="1"/>
</dbReference>
<keyword evidence="4 6" id="KW-0520">NAD</keyword>
<dbReference type="PANTHER" id="PTHR12592:SF0">
    <property type="entry name" value="ATP-DEPENDENT (S)-NAD(P)H-HYDRATE DEHYDRATASE"/>
    <property type="match status" value="1"/>
</dbReference>